<gene>
    <name evidence="1" type="ORF">F5148DRAFT_222472</name>
</gene>
<accession>A0ACC0U429</accession>
<dbReference type="EMBL" id="JAGFNK010000169">
    <property type="protein sequence ID" value="KAI9462168.1"/>
    <property type="molecule type" value="Genomic_DNA"/>
</dbReference>
<reference evidence="1" key="1">
    <citation type="submission" date="2021-03" db="EMBL/GenBank/DDBJ databases">
        <title>Evolutionary priming and transition to the ectomycorrhizal habit in an iconic lineage of mushroom-forming fungi: is preadaptation a requirement?</title>
        <authorList>
            <consortium name="DOE Joint Genome Institute"/>
            <person name="Looney B.P."/>
            <person name="Miyauchi S."/>
            <person name="Morin E."/>
            <person name="Drula E."/>
            <person name="Courty P.E."/>
            <person name="Chicoki N."/>
            <person name="Fauchery L."/>
            <person name="Kohler A."/>
            <person name="Kuo A."/>
            <person name="LaButti K."/>
            <person name="Pangilinan J."/>
            <person name="Lipzen A."/>
            <person name="Riley R."/>
            <person name="Andreopoulos W."/>
            <person name="He G."/>
            <person name="Johnson J."/>
            <person name="Barry K.W."/>
            <person name="Grigoriev I.V."/>
            <person name="Nagy L."/>
            <person name="Hibbett D."/>
            <person name="Henrissat B."/>
            <person name="Matheny P.B."/>
            <person name="Labbe J."/>
            <person name="Martin A.F."/>
        </authorList>
    </citation>
    <scope>NUCLEOTIDE SEQUENCE</scope>
    <source>
        <strain evidence="1">BPL698</strain>
    </source>
</reference>
<sequence>MGVSRASCVFALSPFSPLSLSPLSSFFLSFFGVLSFSLTSPLPAWSGRVIMFLKPRKKLFSSSRIGVARQRRIPHPCALPSSAVSSAVSTTPRQRSPTYWHPFPCSGDHDDSAVDMTTSRWPRPPPIHASSRARGVPLPSPLLRLTHAAKRGLL</sequence>
<evidence type="ECO:0000313" key="1">
    <source>
        <dbReference type="EMBL" id="KAI9462168.1"/>
    </source>
</evidence>
<protein>
    <submittedName>
        <fullName evidence="1">Uncharacterized protein</fullName>
    </submittedName>
</protein>
<evidence type="ECO:0000313" key="2">
    <source>
        <dbReference type="Proteomes" id="UP001207468"/>
    </source>
</evidence>
<comment type="caution">
    <text evidence="1">The sequence shown here is derived from an EMBL/GenBank/DDBJ whole genome shotgun (WGS) entry which is preliminary data.</text>
</comment>
<name>A0ACC0U429_9AGAM</name>
<organism evidence="1 2">
    <name type="scientific">Russula earlei</name>
    <dbReference type="NCBI Taxonomy" id="71964"/>
    <lineage>
        <taxon>Eukaryota</taxon>
        <taxon>Fungi</taxon>
        <taxon>Dikarya</taxon>
        <taxon>Basidiomycota</taxon>
        <taxon>Agaricomycotina</taxon>
        <taxon>Agaricomycetes</taxon>
        <taxon>Russulales</taxon>
        <taxon>Russulaceae</taxon>
        <taxon>Russula</taxon>
    </lineage>
</organism>
<dbReference type="Proteomes" id="UP001207468">
    <property type="component" value="Unassembled WGS sequence"/>
</dbReference>
<keyword evidence="2" id="KW-1185">Reference proteome</keyword>
<proteinExistence type="predicted"/>